<evidence type="ECO:0000259" key="1">
    <source>
        <dbReference type="Pfam" id="PF13966"/>
    </source>
</evidence>
<name>A0A7J8Z668_9ROSI</name>
<dbReference type="Pfam" id="PF13966">
    <property type="entry name" value="zf-RVT"/>
    <property type="match status" value="1"/>
</dbReference>
<dbReference type="AlphaFoldDB" id="A0A7J8Z668"/>
<dbReference type="Proteomes" id="UP000593574">
    <property type="component" value="Unassembled WGS sequence"/>
</dbReference>
<evidence type="ECO:0000313" key="2">
    <source>
        <dbReference type="EMBL" id="MBA0707313.1"/>
    </source>
</evidence>
<reference evidence="2 3" key="1">
    <citation type="journal article" date="2019" name="Genome Biol. Evol.">
        <title>Insights into the evolution of the New World diploid cottons (Gossypium, subgenus Houzingenia) based on genome sequencing.</title>
        <authorList>
            <person name="Grover C.E."/>
            <person name="Arick M.A. 2nd"/>
            <person name="Thrash A."/>
            <person name="Conover J.L."/>
            <person name="Sanders W.S."/>
            <person name="Peterson D.G."/>
            <person name="Frelichowski J.E."/>
            <person name="Scheffler J.A."/>
            <person name="Scheffler B.E."/>
            <person name="Wendel J.F."/>
        </authorList>
    </citation>
    <scope>NUCLEOTIDE SEQUENCE [LARGE SCALE GENOMIC DNA]</scope>
    <source>
        <strain evidence="2">4</strain>
        <tissue evidence="2">Leaf</tissue>
    </source>
</reference>
<comment type="caution">
    <text evidence="2">The sequence shown here is derived from an EMBL/GenBank/DDBJ whole genome shotgun (WGS) entry which is preliminary data.</text>
</comment>
<organism evidence="2 3">
    <name type="scientific">Gossypium laxum</name>
    <dbReference type="NCBI Taxonomy" id="34288"/>
    <lineage>
        <taxon>Eukaryota</taxon>
        <taxon>Viridiplantae</taxon>
        <taxon>Streptophyta</taxon>
        <taxon>Embryophyta</taxon>
        <taxon>Tracheophyta</taxon>
        <taxon>Spermatophyta</taxon>
        <taxon>Magnoliopsida</taxon>
        <taxon>eudicotyledons</taxon>
        <taxon>Gunneridae</taxon>
        <taxon>Pentapetalae</taxon>
        <taxon>rosids</taxon>
        <taxon>malvids</taxon>
        <taxon>Malvales</taxon>
        <taxon>Malvaceae</taxon>
        <taxon>Malvoideae</taxon>
        <taxon>Gossypium</taxon>
    </lineage>
</organism>
<protein>
    <recommendedName>
        <fullName evidence="1">Reverse transcriptase zinc-binding domain-containing protein</fullName>
    </recommendedName>
</protein>
<feature type="non-terminal residue" evidence="2">
    <location>
        <position position="1"/>
    </location>
</feature>
<gene>
    <name evidence="2" type="ORF">Golax_019364</name>
</gene>
<dbReference type="EMBL" id="JABEZV010000003">
    <property type="protein sequence ID" value="MBA0707313.1"/>
    <property type="molecule type" value="Genomic_DNA"/>
</dbReference>
<proteinExistence type="predicted"/>
<accession>A0A7J8Z668</accession>
<evidence type="ECO:0000313" key="3">
    <source>
        <dbReference type="Proteomes" id="UP000593574"/>
    </source>
</evidence>
<sequence>MVLFSPHYPKGQRQFFGDLLGMKVIEKLDNYLGLPLPVGDIFHPKRVDKASFTWSIIAVAEDALKEEFGSQVGSGDCINIWIDNWRLEGLNGGVLNSNLLNLTECSVKDLWLEDCRCWNISRVHELYGQALWKLDTIPKVRVFTWHVGHEILPTNIKIASVQHGFGQGCPRYRAEYKTVIHALKDCPTCRAILSIVTADLMTTLWNCWNNRNNFLFKGKKEEAQQSSSSSSSMEALLKEYMAKNDVDLKGRNIARPLRSGTQLHEVINDATVEENSSGVIH</sequence>
<keyword evidence="3" id="KW-1185">Reference proteome</keyword>
<feature type="domain" description="Reverse transcriptase zinc-binding" evidence="1">
    <location>
        <begin position="126"/>
        <end position="190"/>
    </location>
</feature>
<dbReference type="InterPro" id="IPR026960">
    <property type="entry name" value="RVT-Znf"/>
</dbReference>